<name>A0A815ZTT4_9BILA</name>
<dbReference type="EMBL" id="CAJOBI010012189">
    <property type="protein sequence ID" value="CAF4163767.1"/>
    <property type="molecule type" value="Genomic_DNA"/>
</dbReference>
<dbReference type="EMBL" id="CAJOBG010000543">
    <property type="protein sequence ID" value="CAF3827621.1"/>
    <property type="molecule type" value="Genomic_DNA"/>
</dbReference>
<evidence type="ECO:0000313" key="13">
    <source>
        <dbReference type="Proteomes" id="UP000663866"/>
    </source>
</evidence>
<dbReference type="OrthoDB" id="10049426at2759"/>
<dbReference type="Proteomes" id="UP000663866">
    <property type="component" value="Unassembled WGS sequence"/>
</dbReference>
<feature type="compositionally biased region" description="Polar residues" evidence="1">
    <location>
        <begin position="120"/>
        <end position="135"/>
    </location>
</feature>
<dbReference type="EMBL" id="CAJNRF010010780">
    <property type="protein sequence ID" value="CAF2124771.1"/>
    <property type="molecule type" value="Genomic_DNA"/>
</dbReference>
<feature type="region of interest" description="Disordered" evidence="1">
    <location>
        <begin position="104"/>
        <end position="135"/>
    </location>
</feature>
<evidence type="ECO:0000313" key="3">
    <source>
        <dbReference type="EMBL" id="CAF1662085.1"/>
    </source>
</evidence>
<evidence type="ECO:0000313" key="4">
    <source>
        <dbReference type="EMBL" id="CAF2109723.1"/>
    </source>
</evidence>
<dbReference type="Proteomes" id="UP000663855">
    <property type="component" value="Unassembled WGS sequence"/>
</dbReference>
<evidence type="ECO:0000313" key="2">
    <source>
        <dbReference type="EMBL" id="CAF1586461.1"/>
    </source>
</evidence>
<keyword evidence="13" id="KW-1185">Reference proteome</keyword>
<dbReference type="EMBL" id="CAJOBF010007846">
    <property type="protein sequence ID" value="CAF4242886.1"/>
    <property type="molecule type" value="Genomic_DNA"/>
</dbReference>
<dbReference type="Proteomes" id="UP000663834">
    <property type="component" value="Unassembled WGS sequence"/>
</dbReference>
<dbReference type="EMBL" id="CAJNOV010016201">
    <property type="protein sequence ID" value="CAF1586461.1"/>
    <property type="molecule type" value="Genomic_DNA"/>
</dbReference>
<evidence type="ECO:0000313" key="9">
    <source>
        <dbReference type="EMBL" id="CAF3827621.1"/>
    </source>
</evidence>
<comment type="caution">
    <text evidence="2">The sequence shown here is derived from an EMBL/GenBank/DDBJ whole genome shotgun (WGS) entry which is preliminary data.</text>
</comment>
<evidence type="ECO:0000313" key="12">
    <source>
        <dbReference type="Proteomes" id="UP000663855"/>
    </source>
</evidence>
<proteinExistence type="predicted"/>
<dbReference type="Proteomes" id="UP000676336">
    <property type="component" value="Unassembled WGS sequence"/>
</dbReference>
<dbReference type="EMBL" id="CAJNRG010009062">
    <property type="protein sequence ID" value="CAF2109723.1"/>
    <property type="molecule type" value="Genomic_DNA"/>
</dbReference>
<evidence type="ECO:0000313" key="11">
    <source>
        <dbReference type="EMBL" id="CAF4242886.1"/>
    </source>
</evidence>
<sequence length="471" mass="53857">MLMKFLVSAFERARSKLTVARSDERVRSDSHIKISNIDSKFNRQNESSGAFIIQRQPRLSLSKWLCSTPIITNRSISSSKSNKVRRTSSWRSLKEHTNNSIASRTFSVDELHRNSKKSRNIQQQDPSPSSLIDATHCSQKLPNDTANYSHFDRLSSTLVNYSNSHKASQRRDSQKQFEQQMLLTLSQRSTECDSGYSEENFATKSYKRSLHTSCPHCHCEQRSSFDNYKKLRNNSSTESSPSDIVIKNEIRKSSDTDCYNNENVFASQSYPYIKSIAKTNIQAQQKLTRTLLEKRRRNLSCDSSLWMRTQTQKPITLTASPVFSESNHLSLQRHFKTIDMKYFHPVATYEKLNSNVFGELNLAAIERDSLRTSVSSSSSSISMNNEKIHQKRKYLVWHEYKNSSLLSATNGTSIFSVIRGDQVHLLERIGKSTLLVQKETDGSIGFLPQSCLAYHEINSFLSLKGLKETVL</sequence>
<dbReference type="AlphaFoldDB" id="A0A815ZTT4"/>
<organism evidence="2 12">
    <name type="scientific">Rotaria magnacalcarata</name>
    <dbReference type="NCBI Taxonomy" id="392030"/>
    <lineage>
        <taxon>Eukaryota</taxon>
        <taxon>Metazoa</taxon>
        <taxon>Spiralia</taxon>
        <taxon>Gnathifera</taxon>
        <taxon>Rotifera</taxon>
        <taxon>Eurotatoria</taxon>
        <taxon>Bdelloidea</taxon>
        <taxon>Philodinida</taxon>
        <taxon>Philodinidae</taxon>
        <taxon>Rotaria</taxon>
    </lineage>
</organism>
<gene>
    <name evidence="7" type="ORF">BYL167_LOCUS365</name>
    <name evidence="2" type="ORF">CJN711_LOCUS33545</name>
    <name evidence="8" type="ORF">GIL414_LOCUS227</name>
    <name evidence="3" type="ORF">KQP761_LOCUS32292</name>
    <name evidence="6" type="ORF">MBJ925_LOCUS28707</name>
    <name evidence="9" type="ORF">OVN521_LOCUS5448</name>
    <name evidence="10" type="ORF">SMN809_LOCUS20296</name>
    <name evidence="11" type="ORF">UXM345_LOCUS30285</name>
    <name evidence="5" type="ORF">WKI299_LOCUS25117</name>
    <name evidence="4" type="ORF">XDN619_LOCUS20501</name>
</gene>
<accession>A0A815ZTT4</accession>
<dbReference type="Proteomes" id="UP000663842">
    <property type="component" value="Unassembled WGS sequence"/>
</dbReference>
<dbReference type="EMBL" id="CAJNRE010015359">
    <property type="protein sequence ID" value="CAF2136571.1"/>
    <property type="molecule type" value="Genomic_DNA"/>
</dbReference>
<evidence type="ECO:0000313" key="10">
    <source>
        <dbReference type="EMBL" id="CAF4163767.1"/>
    </source>
</evidence>
<dbReference type="Proteomes" id="UP000663887">
    <property type="component" value="Unassembled WGS sequence"/>
</dbReference>
<dbReference type="Proteomes" id="UP000681720">
    <property type="component" value="Unassembled WGS sequence"/>
</dbReference>
<dbReference type="Proteomes" id="UP000681967">
    <property type="component" value="Unassembled WGS sequence"/>
</dbReference>
<evidence type="ECO:0000313" key="8">
    <source>
        <dbReference type="EMBL" id="CAF3784649.1"/>
    </source>
</evidence>
<dbReference type="EMBL" id="CAJOBH010000034">
    <property type="protein sequence ID" value="CAF3751670.1"/>
    <property type="molecule type" value="Genomic_DNA"/>
</dbReference>
<dbReference type="Proteomes" id="UP000663856">
    <property type="component" value="Unassembled WGS sequence"/>
</dbReference>
<evidence type="ECO:0000313" key="6">
    <source>
        <dbReference type="EMBL" id="CAF2136571.1"/>
    </source>
</evidence>
<evidence type="ECO:0000313" key="5">
    <source>
        <dbReference type="EMBL" id="CAF2124771.1"/>
    </source>
</evidence>
<dbReference type="EMBL" id="CAJNOW010018014">
    <property type="protein sequence ID" value="CAF1662085.1"/>
    <property type="molecule type" value="Genomic_DNA"/>
</dbReference>
<evidence type="ECO:0008006" key="14">
    <source>
        <dbReference type="Google" id="ProtNLM"/>
    </source>
</evidence>
<evidence type="ECO:0000313" key="7">
    <source>
        <dbReference type="EMBL" id="CAF3751670.1"/>
    </source>
</evidence>
<evidence type="ECO:0000256" key="1">
    <source>
        <dbReference type="SAM" id="MobiDB-lite"/>
    </source>
</evidence>
<dbReference type="Proteomes" id="UP000663824">
    <property type="component" value="Unassembled WGS sequence"/>
</dbReference>
<dbReference type="EMBL" id="CAJOBJ010000022">
    <property type="protein sequence ID" value="CAF3784649.1"/>
    <property type="molecule type" value="Genomic_DNA"/>
</dbReference>
<reference evidence="2" key="1">
    <citation type="submission" date="2021-02" db="EMBL/GenBank/DDBJ databases">
        <authorList>
            <person name="Nowell W R."/>
        </authorList>
    </citation>
    <scope>NUCLEOTIDE SEQUENCE</scope>
</reference>
<protein>
    <recommendedName>
        <fullName evidence="14">SH3 domain-containing protein</fullName>
    </recommendedName>
</protein>